<dbReference type="SUPFAM" id="SSF55961">
    <property type="entry name" value="Bet v1-like"/>
    <property type="match status" value="1"/>
</dbReference>
<dbReference type="InterPro" id="IPR023393">
    <property type="entry name" value="START-like_dom_sf"/>
</dbReference>
<dbReference type="InterPro" id="IPR013538">
    <property type="entry name" value="ASHA1/2-like_C"/>
</dbReference>
<proteinExistence type="inferred from homology"/>
<reference evidence="3" key="1">
    <citation type="journal article" date="2014" name="Int. J. Syst. Evol. Microbiol.">
        <title>Complete genome sequence of Corynebacterium casei LMG S-19264T (=DSM 44701T), isolated from a smear-ripened cheese.</title>
        <authorList>
            <consortium name="US DOE Joint Genome Institute (JGI-PGF)"/>
            <person name="Walter F."/>
            <person name="Albersmeier A."/>
            <person name="Kalinowski J."/>
            <person name="Ruckert C."/>
        </authorList>
    </citation>
    <scope>NUCLEOTIDE SEQUENCE</scope>
    <source>
        <strain evidence="3">CGMCC 1.15152</strain>
    </source>
</reference>
<keyword evidence="4" id="KW-1185">Reference proteome</keyword>
<evidence type="ECO:0000256" key="1">
    <source>
        <dbReference type="ARBA" id="ARBA00006817"/>
    </source>
</evidence>
<dbReference type="Gene3D" id="3.30.530.20">
    <property type="match status" value="1"/>
</dbReference>
<protein>
    <recommendedName>
        <fullName evidence="2">Activator of Hsp90 ATPase homologue 1/2-like C-terminal domain-containing protein</fullName>
    </recommendedName>
</protein>
<evidence type="ECO:0000313" key="3">
    <source>
        <dbReference type="EMBL" id="GGD30864.1"/>
    </source>
</evidence>
<comment type="caution">
    <text evidence="3">The sequence shown here is derived from an EMBL/GenBank/DDBJ whole genome shotgun (WGS) entry which is preliminary data.</text>
</comment>
<evidence type="ECO:0000313" key="4">
    <source>
        <dbReference type="Proteomes" id="UP000633205"/>
    </source>
</evidence>
<dbReference type="EMBL" id="BMHO01000001">
    <property type="protein sequence ID" value="GGD30864.1"/>
    <property type="molecule type" value="Genomic_DNA"/>
</dbReference>
<dbReference type="AlphaFoldDB" id="A0A916Y648"/>
<evidence type="ECO:0000259" key="2">
    <source>
        <dbReference type="Pfam" id="PF08327"/>
    </source>
</evidence>
<feature type="domain" description="Activator of Hsp90 ATPase homologue 1/2-like C-terminal" evidence="2">
    <location>
        <begin position="15"/>
        <end position="152"/>
    </location>
</feature>
<comment type="similarity">
    <text evidence="1">Belongs to the AHA1 family.</text>
</comment>
<organism evidence="3 4">
    <name type="scientific">Microbacterium faecale</name>
    <dbReference type="NCBI Taxonomy" id="1804630"/>
    <lineage>
        <taxon>Bacteria</taxon>
        <taxon>Bacillati</taxon>
        <taxon>Actinomycetota</taxon>
        <taxon>Actinomycetes</taxon>
        <taxon>Micrococcales</taxon>
        <taxon>Microbacteriaceae</taxon>
        <taxon>Microbacterium</taxon>
    </lineage>
</organism>
<accession>A0A916Y648</accession>
<name>A0A916Y648_9MICO</name>
<reference evidence="3" key="2">
    <citation type="submission" date="2020-09" db="EMBL/GenBank/DDBJ databases">
        <authorList>
            <person name="Sun Q."/>
            <person name="Zhou Y."/>
        </authorList>
    </citation>
    <scope>NUCLEOTIDE SEQUENCE</scope>
    <source>
        <strain evidence="3">CGMCC 1.15152</strain>
    </source>
</reference>
<dbReference type="Proteomes" id="UP000633205">
    <property type="component" value="Unassembled WGS sequence"/>
</dbReference>
<sequence>MTRTDRASLLVHVDRAAAFAALTEADALATWLPPADMRGRFESFEMRTGGAYRLVLTYDDASGSPGKTTADEDVSNVRIREIVPGERVVQEIEFEATDPNLQGMMTMEWNLHDDPAGTIVEIVARDVPLGVAARDHAAGLTSSLANLAAFLEPEH</sequence>
<dbReference type="RefSeq" id="WP_188711086.1">
    <property type="nucleotide sequence ID" value="NZ_BMHO01000001.1"/>
</dbReference>
<gene>
    <name evidence="3" type="ORF">GCM10010915_08930</name>
</gene>
<dbReference type="Pfam" id="PF08327">
    <property type="entry name" value="AHSA1"/>
    <property type="match status" value="1"/>
</dbReference>